<keyword evidence="1" id="KW-0812">Transmembrane</keyword>
<dbReference type="STRING" id="1122198.SAMN02745729_12632"/>
<gene>
    <name evidence="2" type="ORF">SAMN02745729_12632</name>
</gene>
<keyword evidence="1" id="KW-0472">Membrane</keyword>
<evidence type="ECO:0000313" key="2">
    <source>
        <dbReference type="EMBL" id="SEB16201.1"/>
    </source>
</evidence>
<dbReference type="RefSeq" id="WP_091828075.1">
    <property type="nucleotide sequence ID" value="NZ_FNRJ01000026.1"/>
</dbReference>
<feature type="transmembrane region" description="Helical" evidence="1">
    <location>
        <begin position="118"/>
        <end position="136"/>
    </location>
</feature>
<keyword evidence="1" id="KW-1133">Transmembrane helix</keyword>
<dbReference type="Proteomes" id="UP000242469">
    <property type="component" value="Unassembled WGS sequence"/>
</dbReference>
<dbReference type="AlphaFoldDB" id="A0A1H4H3I7"/>
<dbReference type="OrthoDB" id="6228646at2"/>
<feature type="transmembrane region" description="Helical" evidence="1">
    <location>
        <begin position="95"/>
        <end position="112"/>
    </location>
</feature>
<accession>A0A1H4H3I7</accession>
<dbReference type="EMBL" id="FNRJ01000026">
    <property type="protein sequence ID" value="SEB16201.1"/>
    <property type="molecule type" value="Genomic_DNA"/>
</dbReference>
<organism evidence="2 3">
    <name type="scientific">Marinobacterium iners DSM 11526</name>
    <dbReference type="NCBI Taxonomy" id="1122198"/>
    <lineage>
        <taxon>Bacteria</taxon>
        <taxon>Pseudomonadati</taxon>
        <taxon>Pseudomonadota</taxon>
        <taxon>Gammaproteobacteria</taxon>
        <taxon>Oceanospirillales</taxon>
        <taxon>Oceanospirillaceae</taxon>
        <taxon>Marinobacterium</taxon>
    </lineage>
</organism>
<protein>
    <submittedName>
        <fullName evidence="2">Uncharacterized protein</fullName>
    </submittedName>
</protein>
<evidence type="ECO:0000256" key="1">
    <source>
        <dbReference type="SAM" id="Phobius"/>
    </source>
</evidence>
<reference evidence="3" key="1">
    <citation type="submission" date="2016-10" db="EMBL/GenBank/DDBJ databases">
        <authorList>
            <person name="Varghese N."/>
            <person name="Submissions S."/>
        </authorList>
    </citation>
    <scope>NUCLEOTIDE SEQUENCE [LARGE SCALE GENOMIC DNA]</scope>
    <source>
        <strain evidence="3">DSM 11526</strain>
    </source>
</reference>
<proteinExistence type="predicted"/>
<evidence type="ECO:0000313" key="3">
    <source>
        <dbReference type="Proteomes" id="UP000242469"/>
    </source>
</evidence>
<sequence length="148" mass="16617">MANPVFEFQVDGEKLSVELSAFGKMAISLNGKVVKSVREFGLRSTHKIDVKGTVYTIEAHVSNLFTGKITCSLFKNEELLFYQYTKAVLGEKNKYLSFILLIGFCGVLGYFIPKMGAWAWLSPILFIVCVVVAMSGRERIYNVQTKKT</sequence>
<name>A0A1H4H3I7_9GAMM</name>
<keyword evidence="3" id="KW-1185">Reference proteome</keyword>